<feature type="transmembrane region" description="Helical" evidence="1">
    <location>
        <begin position="6"/>
        <end position="29"/>
    </location>
</feature>
<organism evidence="2">
    <name type="scientific">Lactobacillus phage G2-Guo</name>
    <dbReference type="NCBI Taxonomy" id="3155564"/>
    <lineage>
        <taxon>Viruses</taxon>
    </lineage>
</organism>
<accession>A0AAU7PFM8</accession>
<evidence type="ECO:0000313" key="2">
    <source>
        <dbReference type="EMBL" id="XBS48982.1"/>
    </source>
</evidence>
<evidence type="ECO:0000256" key="1">
    <source>
        <dbReference type="SAM" id="Phobius"/>
    </source>
</evidence>
<protein>
    <submittedName>
        <fullName evidence="2">Uncharacterized protein</fullName>
    </submittedName>
</protein>
<sequence length="96" mass="10933">MLMHAVVYIFVFYSAVYILKALAPWLYLLTISDDARDNLISAAKKIADENLKYVNSDVKKIELRSCYGFLDEGIIGAYKSLRALEKNGKNNISSHW</sequence>
<proteinExistence type="predicted"/>
<dbReference type="EMBL" id="PP779550">
    <property type="protein sequence ID" value="XBS48982.1"/>
    <property type="molecule type" value="Genomic_DNA"/>
</dbReference>
<keyword evidence="1" id="KW-1133">Transmembrane helix</keyword>
<gene>
    <name evidence="2" type="ORF">G200008</name>
</gene>
<keyword evidence="1" id="KW-0472">Membrane</keyword>
<keyword evidence="1" id="KW-0812">Transmembrane</keyword>
<reference evidence="2" key="1">
    <citation type="submission" date="2024-05" db="EMBL/GenBank/DDBJ databases">
        <authorList>
            <person name="Guo T.T."/>
            <person name="Zhang Y."/>
            <person name="Kong J."/>
        </authorList>
    </citation>
    <scope>NUCLEOTIDE SEQUENCE</scope>
</reference>
<name>A0AAU7PFM8_9VIRU</name>